<dbReference type="PANTHER" id="PTHR48424">
    <property type="entry name" value="DYNEIN LIGHT CHAIN-RELATED"/>
    <property type="match status" value="1"/>
</dbReference>
<reference evidence="2" key="1">
    <citation type="submission" date="2021-01" db="EMBL/GenBank/DDBJ databases">
        <authorList>
            <person name="Corre E."/>
            <person name="Pelletier E."/>
            <person name="Niang G."/>
            <person name="Scheremetjew M."/>
            <person name="Finn R."/>
            <person name="Kale V."/>
            <person name="Holt S."/>
            <person name="Cochrane G."/>
            <person name="Meng A."/>
            <person name="Brown T."/>
            <person name="Cohen L."/>
        </authorList>
    </citation>
    <scope>NUCLEOTIDE SEQUENCE</scope>
    <source>
        <strain evidence="2">Fehren 1</strain>
    </source>
</reference>
<proteinExistence type="predicted"/>
<accession>A0A7S3I5S1</accession>
<name>A0A7S3I5S1_9SPIT</name>
<dbReference type="AlphaFoldDB" id="A0A7S3I5S1"/>
<keyword evidence="1" id="KW-0732">Signal</keyword>
<dbReference type="PANTHER" id="PTHR48424:SF3">
    <property type="entry name" value="DYNEIN LIGHT CHAIN-RELATED"/>
    <property type="match status" value="1"/>
</dbReference>
<dbReference type="EMBL" id="HBIE01026752">
    <property type="protein sequence ID" value="CAE0313234.1"/>
    <property type="molecule type" value="Transcribed_RNA"/>
</dbReference>
<evidence type="ECO:0000256" key="1">
    <source>
        <dbReference type="SAM" id="SignalP"/>
    </source>
</evidence>
<sequence>MLKGRLQACAGLLLAVHGHGAALEGQSGEAFLRLGLSAGLEEEDGDLTEVEVDEVLGLVGHVRAEVTADDAVPGGVVLFVELLLDESGDVLLNVEALEGLRADVDGILLHVLGHIGVLDDGFSIGHGASCFWAVS</sequence>
<feature type="chain" id="PRO_5031431774" description="Dynein light chain" evidence="1">
    <location>
        <begin position="23"/>
        <end position="135"/>
    </location>
</feature>
<evidence type="ECO:0008006" key="3">
    <source>
        <dbReference type="Google" id="ProtNLM"/>
    </source>
</evidence>
<evidence type="ECO:0000313" key="2">
    <source>
        <dbReference type="EMBL" id="CAE0313234.1"/>
    </source>
</evidence>
<organism evidence="2">
    <name type="scientific">Favella ehrenbergii</name>
    <dbReference type="NCBI Taxonomy" id="182087"/>
    <lineage>
        <taxon>Eukaryota</taxon>
        <taxon>Sar</taxon>
        <taxon>Alveolata</taxon>
        <taxon>Ciliophora</taxon>
        <taxon>Intramacronucleata</taxon>
        <taxon>Spirotrichea</taxon>
        <taxon>Choreotrichia</taxon>
        <taxon>Tintinnida</taxon>
        <taxon>Xystonellidae</taxon>
        <taxon>Favella</taxon>
    </lineage>
</organism>
<gene>
    <name evidence="2" type="ORF">FEHR0123_LOCUS8158</name>
</gene>
<feature type="signal peptide" evidence="1">
    <location>
        <begin position="1"/>
        <end position="22"/>
    </location>
</feature>
<protein>
    <recommendedName>
        <fullName evidence="3">Dynein light chain</fullName>
    </recommendedName>
</protein>